<proteinExistence type="predicted"/>
<accession>A0AAD7C387</accession>
<evidence type="ECO:0000313" key="2">
    <source>
        <dbReference type="Proteomes" id="UP001221757"/>
    </source>
</evidence>
<gene>
    <name evidence="1" type="ORF">B0H17DRAFT_1106810</name>
</gene>
<sequence>MAELRPISIPDMTLDENVIGMVFTSHTDQLSTLVYCHFNNGIVHRVPLGIRMGTLPDLREPAVIVRVPVALPHSADTVTHAIEITPINVPVSVPVSQLSCLSIGLPQLLPPSYGVFK</sequence>
<dbReference type="EMBL" id="JARKIE010000455">
    <property type="protein sequence ID" value="KAJ7637496.1"/>
    <property type="molecule type" value="Genomic_DNA"/>
</dbReference>
<organism evidence="1 2">
    <name type="scientific">Mycena rosella</name>
    <name type="common">Pink bonnet</name>
    <name type="synonym">Agaricus rosellus</name>
    <dbReference type="NCBI Taxonomy" id="1033263"/>
    <lineage>
        <taxon>Eukaryota</taxon>
        <taxon>Fungi</taxon>
        <taxon>Dikarya</taxon>
        <taxon>Basidiomycota</taxon>
        <taxon>Agaricomycotina</taxon>
        <taxon>Agaricomycetes</taxon>
        <taxon>Agaricomycetidae</taxon>
        <taxon>Agaricales</taxon>
        <taxon>Marasmiineae</taxon>
        <taxon>Mycenaceae</taxon>
        <taxon>Mycena</taxon>
    </lineage>
</organism>
<feature type="non-terminal residue" evidence="1">
    <location>
        <position position="117"/>
    </location>
</feature>
<name>A0AAD7C387_MYCRO</name>
<protein>
    <submittedName>
        <fullName evidence="1">Uncharacterized protein</fullName>
    </submittedName>
</protein>
<comment type="caution">
    <text evidence="1">The sequence shown here is derived from an EMBL/GenBank/DDBJ whole genome shotgun (WGS) entry which is preliminary data.</text>
</comment>
<reference evidence="1" key="1">
    <citation type="submission" date="2023-03" db="EMBL/GenBank/DDBJ databases">
        <title>Massive genome expansion in bonnet fungi (Mycena s.s.) driven by repeated elements and novel gene families across ecological guilds.</title>
        <authorList>
            <consortium name="Lawrence Berkeley National Laboratory"/>
            <person name="Harder C.B."/>
            <person name="Miyauchi S."/>
            <person name="Viragh M."/>
            <person name="Kuo A."/>
            <person name="Thoen E."/>
            <person name="Andreopoulos B."/>
            <person name="Lu D."/>
            <person name="Skrede I."/>
            <person name="Drula E."/>
            <person name="Henrissat B."/>
            <person name="Morin E."/>
            <person name="Kohler A."/>
            <person name="Barry K."/>
            <person name="LaButti K."/>
            <person name="Morin E."/>
            <person name="Salamov A."/>
            <person name="Lipzen A."/>
            <person name="Mereny Z."/>
            <person name="Hegedus B."/>
            <person name="Baldrian P."/>
            <person name="Stursova M."/>
            <person name="Weitz H."/>
            <person name="Taylor A."/>
            <person name="Grigoriev I.V."/>
            <person name="Nagy L.G."/>
            <person name="Martin F."/>
            <person name="Kauserud H."/>
        </authorList>
    </citation>
    <scope>NUCLEOTIDE SEQUENCE</scope>
    <source>
        <strain evidence="1">CBHHK067</strain>
    </source>
</reference>
<dbReference type="AlphaFoldDB" id="A0AAD7C387"/>
<dbReference type="Proteomes" id="UP001221757">
    <property type="component" value="Unassembled WGS sequence"/>
</dbReference>
<keyword evidence="2" id="KW-1185">Reference proteome</keyword>
<evidence type="ECO:0000313" key="1">
    <source>
        <dbReference type="EMBL" id="KAJ7637496.1"/>
    </source>
</evidence>